<dbReference type="AlphaFoldDB" id="A0A0A9DNL5"/>
<proteinExistence type="predicted"/>
<reference evidence="1" key="1">
    <citation type="submission" date="2014-09" db="EMBL/GenBank/DDBJ databases">
        <authorList>
            <person name="Magalhaes I.L.F."/>
            <person name="Oliveira U."/>
            <person name="Santos F.R."/>
            <person name="Vidigal T.H.D.A."/>
            <person name="Brescovit A.D."/>
            <person name="Santos A.J."/>
        </authorList>
    </citation>
    <scope>NUCLEOTIDE SEQUENCE</scope>
    <source>
        <tissue evidence="1">Shoot tissue taken approximately 20 cm above the soil surface</tissue>
    </source>
</reference>
<reference evidence="1" key="2">
    <citation type="journal article" date="2015" name="Data Brief">
        <title>Shoot transcriptome of the giant reed, Arundo donax.</title>
        <authorList>
            <person name="Barrero R.A."/>
            <person name="Guerrero F.D."/>
            <person name="Moolhuijzen P."/>
            <person name="Goolsby J.A."/>
            <person name="Tidwell J."/>
            <person name="Bellgard S.E."/>
            <person name="Bellgard M.I."/>
        </authorList>
    </citation>
    <scope>NUCLEOTIDE SEQUENCE</scope>
    <source>
        <tissue evidence="1">Shoot tissue taken approximately 20 cm above the soil surface</tissue>
    </source>
</reference>
<protein>
    <submittedName>
        <fullName evidence="1">Uncharacterized protein</fullName>
    </submittedName>
</protein>
<sequence>MNGQQRLDGYELSYHSTRLEISKSF</sequence>
<organism evidence="1">
    <name type="scientific">Arundo donax</name>
    <name type="common">Giant reed</name>
    <name type="synonym">Donax arundinaceus</name>
    <dbReference type="NCBI Taxonomy" id="35708"/>
    <lineage>
        <taxon>Eukaryota</taxon>
        <taxon>Viridiplantae</taxon>
        <taxon>Streptophyta</taxon>
        <taxon>Embryophyta</taxon>
        <taxon>Tracheophyta</taxon>
        <taxon>Spermatophyta</taxon>
        <taxon>Magnoliopsida</taxon>
        <taxon>Liliopsida</taxon>
        <taxon>Poales</taxon>
        <taxon>Poaceae</taxon>
        <taxon>PACMAD clade</taxon>
        <taxon>Arundinoideae</taxon>
        <taxon>Arundineae</taxon>
        <taxon>Arundo</taxon>
    </lineage>
</organism>
<accession>A0A0A9DNL5</accession>
<name>A0A0A9DNL5_ARUDO</name>
<evidence type="ECO:0000313" key="1">
    <source>
        <dbReference type="EMBL" id="JAD90129.1"/>
    </source>
</evidence>
<dbReference type="EMBL" id="GBRH01207766">
    <property type="protein sequence ID" value="JAD90129.1"/>
    <property type="molecule type" value="Transcribed_RNA"/>
</dbReference>